<dbReference type="InterPro" id="IPR002575">
    <property type="entry name" value="Aminoglycoside_PTrfase"/>
</dbReference>
<dbReference type="AlphaFoldDB" id="A0A0B9GAF9"/>
<dbReference type="Gene3D" id="3.90.1200.10">
    <property type="match status" value="1"/>
</dbReference>
<proteinExistence type="predicted"/>
<protein>
    <submittedName>
        <fullName evidence="2">Phosphotransferase</fullName>
    </submittedName>
</protein>
<keyword evidence="2" id="KW-0808">Transferase</keyword>
<reference evidence="2 3" key="1">
    <citation type="submission" date="2014-12" db="EMBL/GenBank/DDBJ databases">
        <title>Genome sequencing of Photobacterium gaetbulicola AD005a.</title>
        <authorList>
            <person name="Adrian T.G.S."/>
            <person name="Chan K.G."/>
        </authorList>
    </citation>
    <scope>NUCLEOTIDE SEQUENCE [LARGE SCALE GENOMIC DNA]</scope>
    <source>
        <strain evidence="2 3">AD005a</strain>
    </source>
</reference>
<dbReference type="InterPro" id="IPR011009">
    <property type="entry name" value="Kinase-like_dom_sf"/>
</dbReference>
<dbReference type="EMBL" id="JWLZ01000188">
    <property type="protein sequence ID" value="KHT61880.1"/>
    <property type="molecule type" value="Genomic_DNA"/>
</dbReference>
<dbReference type="Proteomes" id="UP000031278">
    <property type="component" value="Unassembled WGS sequence"/>
</dbReference>
<dbReference type="PANTHER" id="PTHR21310">
    <property type="entry name" value="AMINOGLYCOSIDE PHOSPHOTRANSFERASE-RELATED-RELATED"/>
    <property type="match status" value="1"/>
</dbReference>
<evidence type="ECO:0000259" key="1">
    <source>
        <dbReference type="Pfam" id="PF01636"/>
    </source>
</evidence>
<dbReference type="Pfam" id="PF01636">
    <property type="entry name" value="APH"/>
    <property type="match status" value="1"/>
</dbReference>
<dbReference type="RefSeq" id="WP_039466600.1">
    <property type="nucleotide sequence ID" value="NZ_JWLZ01000188.1"/>
</dbReference>
<gene>
    <name evidence="2" type="ORF">RJ45_20315</name>
</gene>
<accession>A0A0B9GAF9</accession>
<comment type="caution">
    <text evidence="2">The sequence shown here is derived from an EMBL/GenBank/DDBJ whole genome shotgun (WGS) entry which is preliminary data.</text>
</comment>
<dbReference type="Gene3D" id="3.30.200.20">
    <property type="entry name" value="Phosphorylase Kinase, domain 1"/>
    <property type="match status" value="1"/>
</dbReference>
<dbReference type="GO" id="GO:0016740">
    <property type="term" value="F:transferase activity"/>
    <property type="evidence" value="ECO:0007669"/>
    <property type="project" value="UniProtKB-KW"/>
</dbReference>
<dbReference type="InterPro" id="IPR051678">
    <property type="entry name" value="AGP_Transferase"/>
</dbReference>
<name>A0A0B9GAF9_9GAMM</name>
<sequence>MNRKQLKKIAEFSYRTMFRQAPELSEIHETFYGWVVFLASEKAKVVVKFSREIGRQAKEIKGLERLRQALTCPVPEVLYFGREEGYEFIMLEWLEGISAHQIPNDPIAIERFSESYLTLLHTLHEINAPQGFESERGQFHTSLSSAFSDWMGPVYRYIISEVSPFSPAQKQAYQSLWAMKDQILSTASPTSSLIHDDCHIGNILVDPKSFEVTGVLDPCDVGFKHREMDIFHLYDVRPEMRLAERYQQAVTLPPGFELRRWYFSLWDDAKHSRNMGWYDEAWIQNKLTTFNQTAAAEYGTVLYQ</sequence>
<evidence type="ECO:0000313" key="2">
    <source>
        <dbReference type="EMBL" id="KHT61880.1"/>
    </source>
</evidence>
<evidence type="ECO:0000313" key="3">
    <source>
        <dbReference type="Proteomes" id="UP000031278"/>
    </source>
</evidence>
<feature type="domain" description="Aminoglycoside phosphotransferase" evidence="1">
    <location>
        <begin position="36"/>
        <end position="255"/>
    </location>
</feature>
<organism evidence="2 3">
    <name type="scientific">Photobacterium gaetbulicola</name>
    <dbReference type="NCBI Taxonomy" id="1295392"/>
    <lineage>
        <taxon>Bacteria</taxon>
        <taxon>Pseudomonadati</taxon>
        <taxon>Pseudomonadota</taxon>
        <taxon>Gammaproteobacteria</taxon>
        <taxon>Vibrionales</taxon>
        <taxon>Vibrionaceae</taxon>
        <taxon>Photobacterium</taxon>
    </lineage>
</organism>
<dbReference type="SUPFAM" id="SSF56112">
    <property type="entry name" value="Protein kinase-like (PK-like)"/>
    <property type="match status" value="1"/>
</dbReference>
<dbReference type="CDD" id="cd05120">
    <property type="entry name" value="APH_ChoK_like"/>
    <property type="match status" value="1"/>
</dbReference>